<dbReference type="Pfam" id="PF00512">
    <property type="entry name" value="HisKA"/>
    <property type="match status" value="1"/>
</dbReference>
<feature type="region of interest" description="Disordered" evidence="6">
    <location>
        <begin position="343"/>
        <end position="362"/>
    </location>
</feature>
<dbReference type="RefSeq" id="WP_377047956.1">
    <property type="nucleotide sequence ID" value="NZ_JBHLVZ010000001.1"/>
</dbReference>
<name>A0ABV6IK19_9PROT</name>
<dbReference type="PANTHER" id="PTHR43047:SF72">
    <property type="entry name" value="OSMOSENSING HISTIDINE PROTEIN KINASE SLN1"/>
    <property type="match status" value="1"/>
</dbReference>
<dbReference type="InterPro" id="IPR036097">
    <property type="entry name" value="HisK_dim/P_sf"/>
</dbReference>
<evidence type="ECO:0000256" key="7">
    <source>
        <dbReference type="SAM" id="Phobius"/>
    </source>
</evidence>
<evidence type="ECO:0000256" key="2">
    <source>
        <dbReference type="ARBA" id="ARBA00012438"/>
    </source>
</evidence>
<keyword evidence="7" id="KW-0472">Membrane</keyword>
<dbReference type="SMART" id="SM00388">
    <property type="entry name" value="HisKA"/>
    <property type="match status" value="1"/>
</dbReference>
<evidence type="ECO:0000259" key="8">
    <source>
        <dbReference type="PROSITE" id="PS50109"/>
    </source>
</evidence>
<dbReference type="CDD" id="cd00082">
    <property type="entry name" value="HisKA"/>
    <property type="match status" value="1"/>
</dbReference>
<evidence type="ECO:0000256" key="4">
    <source>
        <dbReference type="ARBA" id="ARBA00022679"/>
    </source>
</evidence>
<dbReference type="InterPro" id="IPR003661">
    <property type="entry name" value="HisK_dim/P_dom"/>
</dbReference>
<evidence type="ECO:0000313" key="10">
    <source>
        <dbReference type="Proteomes" id="UP001589789"/>
    </source>
</evidence>
<keyword evidence="4" id="KW-0808">Transferase</keyword>
<keyword evidence="3" id="KW-0597">Phosphoprotein</keyword>
<proteinExistence type="predicted"/>
<dbReference type="PRINTS" id="PR00344">
    <property type="entry name" value="BCTRLSENSOR"/>
</dbReference>
<evidence type="ECO:0000256" key="3">
    <source>
        <dbReference type="ARBA" id="ARBA00022553"/>
    </source>
</evidence>
<dbReference type="EC" id="2.7.13.3" evidence="2"/>
<dbReference type="EMBL" id="JBHLVZ010000001">
    <property type="protein sequence ID" value="MFC0383949.1"/>
    <property type="molecule type" value="Genomic_DNA"/>
</dbReference>
<feature type="transmembrane region" description="Helical" evidence="7">
    <location>
        <begin position="20"/>
        <end position="40"/>
    </location>
</feature>
<sequence length="362" mass="38276">MNFYNLLSRMRLPFGYAGKFFLLSFLATHLPLLAALGVMLRDGEADWKLVGVLLGATLLGFAAALAGIRALLVPVRQSTEALTAFAATEALPALPIGMPDLAGRLMTATQETLTDLATALTAARGAQRDAVESVRRRERAMAEVTHELRTPLNAVLGFAELLQMQPHGPLGHRLYAEFVEDIAQGGQHMLALIEDVQRFTALREGKQTLDLLPVELATLTERAARLLRTEAAARGVDVSVRIPPGLTATADARSLLQVLLNLLGNAMKYAGRGACAAIVAEREGGEVTIRVSDDGPGMDAAQLRVAMEPFGRLGNTGERGTGLGLPIAHALVELQGGRFALESAPGRGTTARLTLPGASPAA</sequence>
<keyword evidence="10" id="KW-1185">Reference proteome</keyword>
<comment type="catalytic activity">
    <reaction evidence="1">
        <text>ATP + protein L-histidine = ADP + protein N-phospho-L-histidine.</text>
        <dbReference type="EC" id="2.7.13.3"/>
    </reaction>
</comment>
<dbReference type="InterPro" id="IPR005467">
    <property type="entry name" value="His_kinase_dom"/>
</dbReference>
<dbReference type="SMART" id="SM00387">
    <property type="entry name" value="HATPase_c"/>
    <property type="match status" value="1"/>
</dbReference>
<dbReference type="SUPFAM" id="SSF55874">
    <property type="entry name" value="ATPase domain of HSP90 chaperone/DNA topoisomerase II/histidine kinase"/>
    <property type="match status" value="1"/>
</dbReference>
<gene>
    <name evidence="9" type="ORF">ACFFIC_00105</name>
</gene>
<dbReference type="Proteomes" id="UP001589789">
    <property type="component" value="Unassembled WGS sequence"/>
</dbReference>
<dbReference type="InterPro" id="IPR036890">
    <property type="entry name" value="HATPase_C_sf"/>
</dbReference>
<dbReference type="PANTHER" id="PTHR43047">
    <property type="entry name" value="TWO-COMPONENT HISTIDINE PROTEIN KINASE"/>
    <property type="match status" value="1"/>
</dbReference>
<evidence type="ECO:0000256" key="1">
    <source>
        <dbReference type="ARBA" id="ARBA00000085"/>
    </source>
</evidence>
<comment type="caution">
    <text evidence="9">The sequence shown here is derived from an EMBL/GenBank/DDBJ whole genome shotgun (WGS) entry which is preliminary data.</text>
</comment>
<accession>A0ABV6IK19</accession>
<dbReference type="InterPro" id="IPR003594">
    <property type="entry name" value="HATPase_dom"/>
</dbReference>
<dbReference type="SUPFAM" id="SSF47384">
    <property type="entry name" value="Homodimeric domain of signal transducing histidine kinase"/>
    <property type="match status" value="1"/>
</dbReference>
<dbReference type="PROSITE" id="PS50109">
    <property type="entry name" value="HIS_KIN"/>
    <property type="match status" value="1"/>
</dbReference>
<protein>
    <recommendedName>
        <fullName evidence="2">histidine kinase</fullName>
        <ecNumber evidence="2">2.7.13.3</ecNumber>
    </recommendedName>
</protein>
<reference evidence="9 10" key="1">
    <citation type="submission" date="2024-09" db="EMBL/GenBank/DDBJ databases">
        <authorList>
            <person name="Sun Q."/>
            <person name="Mori K."/>
        </authorList>
    </citation>
    <scope>NUCLEOTIDE SEQUENCE [LARGE SCALE GENOMIC DNA]</scope>
    <source>
        <strain evidence="9 10">CCM 7468</strain>
    </source>
</reference>
<dbReference type="Gene3D" id="1.10.287.130">
    <property type="match status" value="1"/>
</dbReference>
<dbReference type="GO" id="GO:0016301">
    <property type="term" value="F:kinase activity"/>
    <property type="evidence" value="ECO:0007669"/>
    <property type="project" value="UniProtKB-KW"/>
</dbReference>
<evidence type="ECO:0000256" key="6">
    <source>
        <dbReference type="SAM" id="MobiDB-lite"/>
    </source>
</evidence>
<feature type="domain" description="Histidine kinase" evidence="8">
    <location>
        <begin position="143"/>
        <end position="359"/>
    </location>
</feature>
<dbReference type="InterPro" id="IPR004358">
    <property type="entry name" value="Sig_transdc_His_kin-like_C"/>
</dbReference>
<organism evidence="9 10">
    <name type="scientific">Muricoccus vinaceus</name>
    <dbReference type="NCBI Taxonomy" id="424704"/>
    <lineage>
        <taxon>Bacteria</taxon>
        <taxon>Pseudomonadati</taxon>
        <taxon>Pseudomonadota</taxon>
        <taxon>Alphaproteobacteria</taxon>
        <taxon>Acetobacterales</taxon>
        <taxon>Roseomonadaceae</taxon>
        <taxon>Muricoccus</taxon>
    </lineage>
</organism>
<feature type="transmembrane region" description="Helical" evidence="7">
    <location>
        <begin position="52"/>
        <end position="72"/>
    </location>
</feature>
<keyword evidence="7" id="KW-1133">Transmembrane helix</keyword>
<keyword evidence="7" id="KW-0812">Transmembrane</keyword>
<evidence type="ECO:0000313" key="9">
    <source>
        <dbReference type="EMBL" id="MFC0383949.1"/>
    </source>
</evidence>
<dbReference type="Pfam" id="PF02518">
    <property type="entry name" value="HATPase_c"/>
    <property type="match status" value="1"/>
</dbReference>
<keyword evidence="5 9" id="KW-0418">Kinase</keyword>
<dbReference type="Gene3D" id="3.30.565.10">
    <property type="entry name" value="Histidine kinase-like ATPase, C-terminal domain"/>
    <property type="match status" value="1"/>
</dbReference>
<evidence type="ECO:0000256" key="5">
    <source>
        <dbReference type="ARBA" id="ARBA00022777"/>
    </source>
</evidence>